<dbReference type="EMBL" id="SETE01000004">
    <property type="protein sequence ID" value="RYM33476.1"/>
    <property type="molecule type" value="Genomic_DNA"/>
</dbReference>
<gene>
    <name evidence="3" type="ORF">ERX46_11090</name>
</gene>
<dbReference type="Gene3D" id="3.10.450.360">
    <property type="match status" value="1"/>
</dbReference>
<organism evidence="3 4">
    <name type="scientific">Brumimicrobium glaciale</name>
    <dbReference type="NCBI Taxonomy" id="200475"/>
    <lineage>
        <taxon>Bacteria</taxon>
        <taxon>Pseudomonadati</taxon>
        <taxon>Bacteroidota</taxon>
        <taxon>Flavobacteriia</taxon>
        <taxon>Flavobacteriales</taxon>
        <taxon>Crocinitomicaceae</taxon>
        <taxon>Brumimicrobium</taxon>
    </lineage>
</organism>
<comment type="caution">
    <text evidence="3">The sequence shown here is derived from an EMBL/GenBank/DDBJ whole genome shotgun (WGS) entry which is preliminary data.</text>
</comment>
<dbReference type="Proteomes" id="UP000293952">
    <property type="component" value="Unassembled WGS sequence"/>
</dbReference>
<dbReference type="RefSeq" id="WP_130093936.1">
    <property type="nucleotide sequence ID" value="NZ_SETE01000004.1"/>
</dbReference>
<dbReference type="OrthoDB" id="1467937at2"/>
<sequence>MKLTKIVLTGVIAAALMSTSCSSDSNDDMAGDDASNDTVHMNHSDEHPSDSEHPAGDDSNEEHPSTDAEHPSDGTHADGVHETSALVKHEEVKLTLLPPAVTEALKQEEYLDYKVEKAFVIKENDVKTYEIRVKKADVQSKMLFNEKGIRLDR</sequence>
<reference evidence="3 4" key="1">
    <citation type="submission" date="2019-02" db="EMBL/GenBank/DDBJ databases">
        <title>Genome sequence of the sea-ice species Brumimicrobium glaciale.</title>
        <authorList>
            <person name="Bowman J.P."/>
        </authorList>
    </citation>
    <scope>NUCLEOTIDE SEQUENCE [LARGE SCALE GENOMIC DNA]</scope>
    <source>
        <strain evidence="3 4">IC156</strain>
    </source>
</reference>
<feature type="chain" id="PRO_5020700427" evidence="2">
    <location>
        <begin position="24"/>
        <end position="153"/>
    </location>
</feature>
<protein>
    <submittedName>
        <fullName evidence="3">Uncharacterized protein</fullName>
    </submittedName>
</protein>
<accession>A0A4V1WFK1</accession>
<proteinExistence type="predicted"/>
<feature type="compositionally biased region" description="Basic and acidic residues" evidence="1">
    <location>
        <begin position="40"/>
        <end position="85"/>
    </location>
</feature>
<dbReference type="PROSITE" id="PS51257">
    <property type="entry name" value="PROKAR_LIPOPROTEIN"/>
    <property type="match status" value="1"/>
</dbReference>
<evidence type="ECO:0000256" key="2">
    <source>
        <dbReference type="SAM" id="SignalP"/>
    </source>
</evidence>
<keyword evidence="4" id="KW-1185">Reference proteome</keyword>
<evidence type="ECO:0000256" key="1">
    <source>
        <dbReference type="SAM" id="MobiDB-lite"/>
    </source>
</evidence>
<evidence type="ECO:0000313" key="3">
    <source>
        <dbReference type="EMBL" id="RYM33476.1"/>
    </source>
</evidence>
<feature type="signal peptide" evidence="2">
    <location>
        <begin position="1"/>
        <end position="23"/>
    </location>
</feature>
<feature type="compositionally biased region" description="Acidic residues" evidence="1">
    <location>
        <begin position="25"/>
        <end position="35"/>
    </location>
</feature>
<keyword evidence="2" id="KW-0732">Signal</keyword>
<evidence type="ECO:0000313" key="4">
    <source>
        <dbReference type="Proteomes" id="UP000293952"/>
    </source>
</evidence>
<name>A0A4V1WFK1_9FLAO</name>
<dbReference type="AlphaFoldDB" id="A0A4V1WFK1"/>
<feature type="region of interest" description="Disordered" evidence="1">
    <location>
        <begin position="21"/>
        <end position="85"/>
    </location>
</feature>